<dbReference type="AlphaFoldDB" id="A0A6S6YM90"/>
<proteinExistence type="predicted"/>
<evidence type="ECO:0000256" key="1">
    <source>
        <dbReference type="ARBA" id="ARBA00022849"/>
    </source>
</evidence>
<evidence type="ECO:0000259" key="2">
    <source>
        <dbReference type="SMART" id="SM00226"/>
    </source>
</evidence>
<dbReference type="EC" id="1.20.4.4" evidence="3"/>
<dbReference type="SUPFAM" id="SSF52788">
    <property type="entry name" value="Phosphotyrosine protein phosphatases I"/>
    <property type="match status" value="1"/>
</dbReference>
<dbReference type="CDD" id="cd16345">
    <property type="entry name" value="LMWP_ArsC"/>
    <property type="match status" value="1"/>
</dbReference>
<keyword evidence="1" id="KW-0059">Arsenical resistance</keyword>
<dbReference type="EMBL" id="CADIJX010000001">
    <property type="protein sequence ID" value="CAB3627753.1"/>
    <property type="molecule type" value="Genomic_DNA"/>
</dbReference>
<gene>
    <name evidence="3" type="primary">arsC_1</name>
    <name evidence="3" type="ORF">LMG3431_00598</name>
</gene>
<dbReference type="PANTHER" id="PTHR43428">
    <property type="entry name" value="ARSENATE REDUCTASE"/>
    <property type="match status" value="1"/>
</dbReference>
<dbReference type="Pfam" id="PF01451">
    <property type="entry name" value="LMWPc"/>
    <property type="match status" value="1"/>
</dbReference>
<name>A0A6S6YM90_9BURK</name>
<keyword evidence="3" id="KW-0560">Oxidoreductase</keyword>
<keyword evidence="4" id="KW-1185">Reference proteome</keyword>
<sequence>MADKVYNVLFLCTGNSARSIMAEALLNTLGKGRFKAYSAGSHPGGTVNPFAIEKLSVLTYPTDTLRSKSWDEFAVPGAPQMDFIITVCDNAAGEVCPIWPGQPISAHWGFEDPAAVEGADADKRRAFEKIFRQLSARINIFAHLPLATLDKAAIHRELKQIGAAPPAA</sequence>
<dbReference type="Proteomes" id="UP000494108">
    <property type="component" value="Unassembled WGS sequence"/>
</dbReference>
<dbReference type="Gene3D" id="3.40.50.2300">
    <property type="match status" value="1"/>
</dbReference>
<evidence type="ECO:0000313" key="3">
    <source>
        <dbReference type="EMBL" id="CAB3627753.1"/>
    </source>
</evidence>
<reference evidence="3 4" key="1">
    <citation type="submission" date="2020-04" db="EMBL/GenBank/DDBJ databases">
        <authorList>
            <person name="De Canck E."/>
        </authorList>
    </citation>
    <scope>NUCLEOTIDE SEQUENCE [LARGE SCALE GENOMIC DNA]</scope>
    <source>
        <strain evidence="3 4">LMG 3431</strain>
    </source>
</reference>
<dbReference type="SMART" id="SM00226">
    <property type="entry name" value="LMWPc"/>
    <property type="match status" value="1"/>
</dbReference>
<dbReference type="GO" id="GO:0046685">
    <property type="term" value="P:response to arsenic-containing substance"/>
    <property type="evidence" value="ECO:0007669"/>
    <property type="project" value="UniProtKB-KW"/>
</dbReference>
<dbReference type="GO" id="GO:0030612">
    <property type="term" value="F:arsenate reductase (thioredoxin) activity"/>
    <property type="evidence" value="ECO:0007669"/>
    <property type="project" value="UniProtKB-EC"/>
</dbReference>
<accession>A0A6S6YM90</accession>
<feature type="domain" description="Phosphotyrosine protein phosphatase I" evidence="2">
    <location>
        <begin position="6"/>
        <end position="144"/>
    </location>
</feature>
<protein>
    <submittedName>
        <fullName evidence="3">Arsenate reductase</fullName>
        <ecNumber evidence="3">1.20.4.4</ecNumber>
    </submittedName>
</protein>
<dbReference type="InterPro" id="IPR036196">
    <property type="entry name" value="Ptyr_pPase_sf"/>
</dbReference>
<dbReference type="RefSeq" id="WP_175172927.1">
    <property type="nucleotide sequence ID" value="NZ_CADIJX010000001.1"/>
</dbReference>
<evidence type="ECO:0000313" key="4">
    <source>
        <dbReference type="Proteomes" id="UP000494108"/>
    </source>
</evidence>
<dbReference type="PANTHER" id="PTHR43428:SF1">
    <property type="entry name" value="ARSENATE REDUCTASE"/>
    <property type="match status" value="1"/>
</dbReference>
<dbReference type="InterPro" id="IPR023485">
    <property type="entry name" value="Ptyr_pPase"/>
</dbReference>
<organism evidence="3 4">
    <name type="scientific">Achromobacter pestifer</name>
    <dbReference type="NCBI Taxonomy" id="1353889"/>
    <lineage>
        <taxon>Bacteria</taxon>
        <taxon>Pseudomonadati</taxon>
        <taxon>Pseudomonadota</taxon>
        <taxon>Betaproteobacteria</taxon>
        <taxon>Burkholderiales</taxon>
        <taxon>Alcaligenaceae</taxon>
        <taxon>Achromobacter</taxon>
    </lineage>
</organism>